<dbReference type="EMBL" id="LNFO01005838">
    <property type="protein sequence ID" value="KUF76288.1"/>
    <property type="molecule type" value="Genomic_DNA"/>
</dbReference>
<gene>
    <name evidence="1" type="ORF">AM587_10004322</name>
</gene>
<sequence>MCPISCVGYCCGTPQEAKRVAKVLVSTRRVAVYATPDTSIVRVLYLGDRERDESTSHDISDLSDTRIVSGQHRSMASTPKGLTDEEKAVASMFYRSAVKWSVRRAHHVGMSQEGWLVRINIFQCKCPYFRKFLFCANVVCGRAAAGLSVPGVDGYHLRFKDRRGRRESQLRHIKLANFPVLNELNRHS</sequence>
<dbReference type="OrthoDB" id="141037at2759"/>
<proteinExistence type="predicted"/>
<evidence type="ECO:0000313" key="1">
    <source>
        <dbReference type="EMBL" id="KUF76288.1"/>
    </source>
</evidence>
<evidence type="ECO:0000313" key="2">
    <source>
        <dbReference type="Proteomes" id="UP000052943"/>
    </source>
</evidence>
<dbReference type="AlphaFoldDB" id="A0A0W8BX02"/>
<dbReference type="Proteomes" id="UP000052943">
    <property type="component" value="Unassembled WGS sequence"/>
</dbReference>
<name>A0A0W8BX02_PHYNI</name>
<organism evidence="1 2">
    <name type="scientific">Phytophthora nicotianae</name>
    <name type="common">Potato buckeye rot agent</name>
    <name type="synonym">Phytophthora parasitica</name>
    <dbReference type="NCBI Taxonomy" id="4792"/>
    <lineage>
        <taxon>Eukaryota</taxon>
        <taxon>Sar</taxon>
        <taxon>Stramenopiles</taxon>
        <taxon>Oomycota</taxon>
        <taxon>Peronosporomycetes</taxon>
        <taxon>Peronosporales</taxon>
        <taxon>Peronosporaceae</taxon>
        <taxon>Phytophthora</taxon>
    </lineage>
</organism>
<reference evidence="1 2" key="1">
    <citation type="submission" date="2015-11" db="EMBL/GenBank/DDBJ databases">
        <title>Genomes and virulence difference between two physiological races of Phytophthora nicotianae.</title>
        <authorList>
            <person name="Liu H."/>
            <person name="Ma X."/>
            <person name="Yu H."/>
            <person name="Fang D."/>
            <person name="Li Y."/>
            <person name="Wang X."/>
            <person name="Wang W."/>
            <person name="Dong Y."/>
            <person name="Xiao B."/>
        </authorList>
    </citation>
    <scope>NUCLEOTIDE SEQUENCE [LARGE SCALE GENOMIC DNA]</scope>
    <source>
        <strain evidence="2">race 0</strain>
    </source>
</reference>
<protein>
    <submittedName>
        <fullName evidence="1">Uncharacterized protein</fullName>
    </submittedName>
</protein>
<comment type="caution">
    <text evidence="1">The sequence shown here is derived from an EMBL/GenBank/DDBJ whole genome shotgun (WGS) entry which is preliminary data.</text>
</comment>
<accession>A0A0W8BX02</accession>